<keyword evidence="1" id="KW-0472">Membrane</keyword>
<keyword evidence="1" id="KW-0812">Transmembrane</keyword>
<proteinExistence type="predicted"/>
<dbReference type="EMBL" id="JAPJDZ010000035">
    <property type="protein sequence ID" value="MDP5136995.1"/>
    <property type="molecule type" value="Genomic_DNA"/>
</dbReference>
<feature type="transmembrane region" description="Helical" evidence="1">
    <location>
        <begin position="28"/>
        <end position="47"/>
    </location>
</feature>
<gene>
    <name evidence="2" type="ORF">ORJ04_13655</name>
</gene>
<accession>A0ABT9I1S6</accession>
<evidence type="ECO:0000313" key="3">
    <source>
        <dbReference type="Proteomes" id="UP001231109"/>
    </source>
</evidence>
<keyword evidence="3" id="KW-1185">Reference proteome</keyword>
<feature type="transmembrane region" description="Helical" evidence="1">
    <location>
        <begin position="53"/>
        <end position="71"/>
    </location>
</feature>
<dbReference type="Proteomes" id="UP001231109">
    <property type="component" value="Unassembled WGS sequence"/>
</dbReference>
<evidence type="ECO:0000313" key="2">
    <source>
        <dbReference type="EMBL" id="MDP5136995.1"/>
    </source>
</evidence>
<keyword evidence="1" id="KW-1133">Transmembrane helix</keyword>
<evidence type="ECO:0000256" key="1">
    <source>
        <dbReference type="SAM" id="Phobius"/>
    </source>
</evidence>
<name>A0ABT9I1S6_9GAMM</name>
<organism evidence="2 3">
    <name type="scientific">Rheinheimera baltica</name>
    <dbReference type="NCBI Taxonomy" id="67576"/>
    <lineage>
        <taxon>Bacteria</taxon>
        <taxon>Pseudomonadati</taxon>
        <taxon>Pseudomonadota</taxon>
        <taxon>Gammaproteobacteria</taxon>
        <taxon>Chromatiales</taxon>
        <taxon>Chromatiaceae</taxon>
        <taxon>Rheinheimera</taxon>
    </lineage>
</organism>
<sequence length="95" mass="10686">MEHIVFDIISWIGLTICIGAFFIKDVFWLRLATLVGCSLLFVYYSHIAIPQGVISNLLVLLINAYYLLHFAKARRAEKASQQSAIPARSLTTEAE</sequence>
<comment type="caution">
    <text evidence="2">The sequence shown here is derived from an EMBL/GenBank/DDBJ whole genome shotgun (WGS) entry which is preliminary data.</text>
</comment>
<evidence type="ECO:0008006" key="4">
    <source>
        <dbReference type="Google" id="ProtNLM"/>
    </source>
</evidence>
<protein>
    <recommendedName>
        <fullName evidence="4">Inner membrane protein</fullName>
    </recommendedName>
</protein>
<reference evidence="2 3" key="1">
    <citation type="submission" date="2022-11" db="EMBL/GenBank/DDBJ databases">
        <title>Viruses from the air-sea interface of a natural surface slick.</title>
        <authorList>
            <person name="Rahlff J."/>
            <person name="Holmfeldt K."/>
        </authorList>
    </citation>
    <scope>NUCLEOTIDE SEQUENCE [LARGE SCALE GENOMIC DNA]</scope>
    <source>
        <strain evidence="2 3">SMS4</strain>
    </source>
</reference>
<feature type="transmembrane region" description="Helical" evidence="1">
    <location>
        <begin position="6"/>
        <end position="23"/>
    </location>
</feature>
<dbReference type="RefSeq" id="WP_027670764.1">
    <property type="nucleotide sequence ID" value="NZ_JAPJDY010000002.1"/>
</dbReference>